<dbReference type="InterPro" id="IPR004089">
    <property type="entry name" value="MCPsignal_dom"/>
</dbReference>
<dbReference type="SUPFAM" id="SSF58104">
    <property type="entry name" value="Methyl-accepting chemotaxis protein (MCP) signaling domain"/>
    <property type="match status" value="1"/>
</dbReference>
<evidence type="ECO:0000256" key="1">
    <source>
        <dbReference type="ARBA" id="ARBA00022500"/>
    </source>
</evidence>
<dbReference type="PROSITE" id="PS50113">
    <property type="entry name" value="PAC"/>
    <property type="match status" value="2"/>
</dbReference>
<dbReference type="InterPro" id="IPR000014">
    <property type="entry name" value="PAS"/>
</dbReference>
<proteinExistence type="inferred from homology"/>
<evidence type="ECO:0000259" key="6">
    <source>
        <dbReference type="PROSITE" id="PS50113"/>
    </source>
</evidence>
<evidence type="ECO:0000259" key="5">
    <source>
        <dbReference type="PROSITE" id="PS50112"/>
    </source>
</evidence>
<feature type="domain" description="PAC" evidence="6">
    <location>
        <begin position="206"/>
        <end position="258"/>
    </location>
</feature>
<dbReference type="InterPro" id="IPR003660">
    <property type="entry name" value="HAMP_dom"/>
</dbReference>
<dbReference type="PANTHER" id="PTHR43531:SF11">
    <property type="entry name" value="METHYL-ACCEPTING CHEMOTAXIS PROTEIN 3"/>
    <property type="match status" value="1"/>
</dbReference>
<dbReference type="SMART" id="SM00283">
    <property type="entry name" value="MA"/>
    <property type="match status" value="1"/>
</dbReference>
<feature type="domain" description="PAC" evidence="6">
    <location>
        <begin position="84"/>
        <end position="136"/>
    </location>
</feature>
<evidence type="ECO:0000313" key="9">
    <source>
        <dbReference type="Proteomes" id="UP000309667"/>
    </source>
</evidence>
<feature type="domain" description="Methyl-accepting transducer" evidence="4">
    <location>
        <begin position="304"/>
        <end position="533"/>
    </location>
</feature>
<keyword evidence="1" id="KW-0145">Chemotaxis</keyword>
<dbReference type="PROSITE" id="PS50885">
    <property type="entry name" value="HAMP"/>
    <property type="match status" value="1"/>
</dbReference>
<keyword evidence="9" id="KW-1185">Reference proteome</keyword>
<dbReference type="SUPFAM" id="SSF55785">
    <property type="entry name" value="PYP-like sensor domain (PAS domain)"/>
    <property type="match status" value="2"/>
</dbReference>
<dbReference type="EMBL" id="STGT01000004">
    <property type="protein sequence ID" value="THV12368.1"/>
    <property type="molecule type" value="Genomic_DNA"/>
</dbReference>
<evidence type="ECO:0000256" key="3">
    <source>
        <dbReference type="PROSITE-ProRule" id="PRU00284"/>
    </source>
</evidence>
<organism evidence="8 9">
    <name type="scientific">Rhizobium rhizophilum</name>
    <dbReference type="NCBI Taxonomy" id="1850373"/>
    <lineage>
        <taxon>Bacteria</taxon>
        <taxon>Pseudomonadati</taxon>
        <taxon>Pseudomonadota</taxon>
        <taxon>Alphaproteobacteria</taxon>
        <taxon>Hyphomicrobiales</taxon>
        <taxon>Rhizobiaceae</taxon>
        <taxon>Rhizobium/Agrobacterium group</taxon>
        <taxon>Rhizobium</taxon>
    </lineage>
</organism>
<evidence type="ECO:0000259" key="7">
    <source>
        <dbReference type="PROSITE" id="PS50885"/>
    </source>
</evidence>
<dbReference type="Pfam" id="PF00015">
    <property type="entry name" value="MCPsignal"/>
    <property type="match status" value="1"/>
</dbReference>
<dbReference type="SMART" id="SM00086">
    <property type="entry name" value="PAC"/>
    <property type="match status" value="2"/>
</dbReference>
<gene>
    <name evidence="8" type="ORF">E9677_16415</name>
</gene>
<dbReference type="SMART" id="SM00091">
    <property type="entry name" value="PAS"/>
    <property type="match status" value="2"/>
</dbReference>
<dbReference type="InterPro" id="IPR035965">
    <property type="entry name" value="PAS-like_dom_sf"/>
</dbReference>
<dbReference type="PRINTS" id="PR00260">
    <property type="entry name" value="CHEMTRNSDUCR"/>
</dbReference>
<feature type="domain" description="PAS" evidence="5">
    <location>
        <begin position="25"/>
        <end position="55"/>
    </location>
</feature>
<dbReference type="Pfam" id="PF08447">
    <property type="entry name" value="PAS_3"/>
    <property type="match status" value="2"/>
</dbReference>
<evidence type="ECO:0000256" key="2">
    <source>
        <dbReference type="ARBA" id="ARBA00029447"/>
    </source>
</evidence>
<dbReference type="CDD" id="cd00130">
    <property type="entry name" value="PAS"/>
    <property type="match status" value="2"/>
</dbReference>
<dbReference type="CDD" id="cd11386">
    <property type="entry name" value="MCP_signal"/>
    <property type="match status" value="1"/>
</dbReference>
<dbReference type="Proteomes" id="UP000309667">
    <property type="component" value="Unassembled WGS sequence"/>
</dbReference>
<comment type="caution">
    <text evidence="8">The sequence shown here is derived from an EMBL/GenBank/DDBJ whole genome shotgun (WGS) entry which is preliminary data.</text>
</comment>
<feature type="domain" description="HAMP" evidence="7">
    <location>
        <begin position="247"/>
        <end position="299"/>
    </location>
</feature>
<dbReference type="InterPro" id="IPR001610">
    <property type="entry name" value="PAC"/>
</dbReference>
<reference evidence="8 9" key="1">
    <citation type="submission" date="2019-04" db="EMBL/GenBank/DDBJ databases">
        <title>Genome sequence of strain 7209-2.</title>
        <authorList>
            <person name="Gao J."/>
            <person name="Sun J."/>
        </authorList>
    </citation>
    <scope>NUCLEOTIDE SEQUENCE [LARGE SCALE GENOMIC DNA]</scope>
    <source>
        <strain evidence="8 9">7209-2</strain>
    </source>
</reference>
<comment type="similarity">
    <text evidence="2">Belongs to the methyl-accepting chemotaxis (MCP) protein family.</text>
</comment>
<accession>A0ABY2QU03</accession>
<dbReference type="InterPro" id="IPR000700">
    <property type="entry name" value="PAS-assoc_C"/>
</dbReference>
<protein>
    <submittedName>
        <fullName evidence="8">PAS domain S-box protein</fullName>
    </submittedName>
</protein>
<keyword evidence="3" id="KW-0807">Transducer</keyword>
<evidence type="ECO:0000259" key="4">
    <source>
        <dbReference type="PROSITE" id="PS50111"/>
    </source>
</evidence>
<dbReference type="InterPro" id="IPR051310">
    <property type="entry name" value="MCP_chemotaxis"/>
</dbReference>
<name>A0ABY2QU03_9HYPH</name>
<feature type="domain" description="PAS" evidence="5">
    <location>
        <begin position="154"/>
        <end position="177"/>
    </location>
</feature>
<dbReference type="PROSITE" id="PS50111">
    <property type="entry name" value="CHEMOTAXIS_TRANSDUC_2"/>
    <property type="match status" value="1"/>
</dbReference>
<dbReference type="RefSeq" id="WP_136559165.1">
    <property type="nucleotide sequence ID" value="NZ_STGT01000004.1"/>
</dbReference>
<dbReference type="Gene3D" id="3.30.450.20">
    <property type="entry name" value="PAS domain"/>
    <property type="match status" value="2"/>
</dbReference>
<dbReference type="InterPro" id="IPR013655">
    <property type="entry name" value="PAS_fold_3"/>
</dbReference>
<dbReference type="PANTHER" id="PTHR43531">
    <property type="entry name" value="PROTEIN ICFG"/>
    <property type="match status" value="1"/>
</dbReference>
<evidence type="ECO:0000313" key="8">
    <source>
        <dbReference type="EMBL" id="THV12368.1"/>
    </source>
</evidence>
<dbReference type="InterPro" id="IPR004090">
    <property type="entry name" value="Chemotax_Me-accpt_rcpt"/>
</dbReference>
<dbReference type="PROSITE" id="PS50112">
    <property type="entry name" value="PAS"/>
    <property type="match status" value="2"/>
</dbReference>
<dbReference type="NCBIfam" id="TIGR00229">
    <property type="entry name" value="sensory_box"/>
    <property type="match status" value="2"/>
</dbReference>
<sequence>MQSSFSLFNSKAAALLKALDKSLAIIEFNPDGTILWANDCFCKAMGYTPSEIVGKHHSMFVDADYAKSAEYTEFWASLRKGEFDQKEYRRLAKGGRAVWIQASYNPIVNSRGKVTRVVKVATDTTEDHRKNAAFEAKLAAVSRVQGVIEFTPTGDIIDANENFLSLLGYRLDEIRGKHHRMFVDDDLAQSDEYRAFWQRLRAGDYVSAEFRRFGKGKREIWIQASYNPIFDHNGDVTSIVKFATDITGRVRAISEVAVGMAALADNNLEYRLNETFEPAFERLRQDYNTSVERLQATMRKVASSSSVMASGTSEISQSSDDMSRRIEQQAASLEETAAALDQITATVKRSAEGALEAALAASGARSGTERSGLVMRQTAAVMAEIDDSSNQISQIIGVIDEIAFQTNLLALNAGVEAARAGDAGKGFAVVAQEVRELAQRSAKAAKEIKTLISSSSDQVKRGVKLVGEVGEALHAVTAKVGEIDSVLSEMARSSQEQATGLAEVNVAVNHMDQVTQMNAAMLSKATDAAARLRNAAAELSALINEFRVGDEDREGKPVLTERLHGGKPVSVVVPLRTSWR</sequence>
<dbReference type="Gene3D" id="1.10.287.950">
    <property type="entry name" value="Methyl-accepting chemotaxis protein"/>
    <property type="match status" value="1"/>
</dbReference>